<dbReference type="AlphaFoldDB" id="A0A392NPR9"/>
<dbReference type="Proteomes" id="UP000265520">
    <property type="component" value="Unassembled WGS sequence"/>
</dbReference>
<accession>A0A392NPR9</accession>
<keyword evidence="3" id="KW-1185">Reference proteome</keyword>
<proteinExistence type="predicted"/>
<evidence type="ECO:0000256" key="1">
    <source>
        <dbReference type="SAM" id="MobiDB-lite"/>
    </source>
</evidence>
<comment type="caution">
    <text evidence="2">The sequence shown here is derived from an EMBL/GenBank/DDBJ whole genome shotgun (WGS) entry which is preliminary data.</text>
</comment>
<name>A0A392NPR9_9FABA</name>
<organism evidence="2 3">
    <name type="scientific">Trifolium medium</name>
    <dbReference type="NCBI Taxonomy" id="97028"/>
    <lineage>
        <taxon>Eukaryota</taxon>
        <taxon>Viridiplantae</taxon>
        <taxon>Streptophyta</taxon>
        <taxon>Embryophyta</taxon>
        <taxon>Tracheophyta</taxon>
        <taxon>Spermatophyta</taxon>
        <taxon>Magnoliopsida</taxon>
        <taxon>eudicotyledons</taxon>
        <taxon>Gunneridae</taxon>
        <taxon>Pentapetalae</taxon>
        <taxon>rosids</taxon>
        <taxon>fabids</taxon>
        <taxon>Fabales</taxon>
        <taxon>Fabaceae</taxon>
        <taxon>Papilionoideae</taxon>
        <taxon>50 kb inversion clade</taxon>
        <taxon>NPAAA clade</taxon>
        <taxon>Hologalegina</taxon>
        <taxon>IRL clade</taxon>
        <taxon>Trifolieae</taxon>
        <taxon>Trifolium</taxon>
    </lineage>
</organism>
<reference evidence="2 3" key="1">
    <citation type="journal article" date="2018" name="Front. Plant Sci.">
        <title>Red Clover (Trifolium pratense) and Zigzag Clover (T. medium) - A Picture of Genomic Similarities and Differences.</title>
        <authorList>
            <person name="Dluhosova J."/>
            <person name="Istvanek J."/>
            <person name="Nedelnik J."/>
            <person name="Repkova J."/>
        </authorList>
    </citation>
    <scope>NUCLEOTIDE SEQUENCE [LARGE SCALE GENOMIC DNA]</scope>
    <source>
        <strain evidence="3">cv. 10/8</strain>
        <tissue evidence="2">Leaf</tissue>
    </source>
</reference>
<protein>
    <submittedName>
        <fullName evidence="2">Mitogen-activated protein kinase 16-like</fullName>
    </submittedName>
</protein>
<feature type="non-terminal residue" evidence="2">
    <location>
        <position position="1"/>
    </location>
</feature>
<dbReference type="EMBL" id="LXQA010047380">
    <property type="protein sequence ID" value="MCI01867.1"/>
    <property type="molecule type" value="Genomic_DNA"/>
</dbReference>
<keyword evidence="2" id="KW-0418">Kinase</keyword>
<sequence length="193" mass="20969">LCSQSILDSAVDLFKKQFAYLEEHYGKGGTVAPPERQHASSLPRACVLYSDNTMHNTAEVADDLSKCCIKEVEQQPVDRSSAILPMTRLPLQAPQNMQGLAARPGKVVGSAMRYNNCGVAVVAETEQRRVVRNPSVTAQYAASNGSYPRRNPNYKNERADDDGIEGSNGLQPKPQYIARKVAAAQGGAGGQWY</sequence>
<dbReference type="GO" id="GO:0016301">
    <property type="term" value="F:kinase activity"/>
    <property type="evidence" value="ECO:0007669"/>
    <property type="project" value="UniProtKB-KW"/>
</dbReference>
<feature type="region of interest" description="Disordered" evidence="1">
    <location>
        <begin position="140"/>
        <end position="172"/>
    </location>
</feature>
<evidence type="ECO:0000313" key="3">
    <source>
        <dbReference type="Proteomes" id="UP000265520"/>
    </source>
</evidence>
<evidence type="ECO:0000313" key="2">
    <source>
        <dbReference type="EMBL" id="MCI01867.1"/>
    </source>
</evidence>
<keyword evidence="2" id="KW-0808">Transferase</keyword>